<feature type="region of interest" description="Disordered" evidence="5">
    <location>
        <begin position="127"/>
        <end position="146"/>
    </location>
</feature>
<evidence type="ECO:0000256" key="5">
    <source>
        <dbReference type="SAM" id="MobiDB-lite"/>
    </source>
</evidence>
<feature type="region of interest" description="Disordered" evidence="5">
    <location>
        <begin position="252"/>
        <end position="353"/>
    </location>
</feature>
<keyword evidence="3 6" id="KW-1133">Transmembrane helix</keyword>
<dbReference type="GO" id="GO:0071944">
    <property type="term" value="C:cell periphery"/>
    <property type="evidence" value="ECO:0007669"/>
    <property type="project" value="UniProtKB-ARBA"/>
</dbReference>
<dbReference type="PANTHER" id="PTHR15549">
    <property type="entry name" value="PAIRED IMMUNOGLOBULIN-LIKE TYPE 2 RECEPTOR"/>
    <property type="match status" value="1"/>
</dbReference>
<keyword evidence="4 6" id="KW-0472">Membrane</keyword>
<dbReference type="OrthoDB" id="3692311at2759"/>
<accession>A0A6A6XT41</accession>
<organism evidence="7 8">
    <name type="scientific">Melanomma pulvis-pyrius CBS 109.77</name>
    <dbReference type="NCBI Taxonomy" id="1314802"/>
    <lineage>
        <taxon>Eukaryota</taxon>
        <taxon>Fungi</taxon>
        <taxon>Dikarya</taxon>
        <taxon>Ascomycota</taxon>
        <taxon>Pezizomycotina</taxon>
        <taxon>Dothideomycetes</taxon>
        <taxon>Pleosporomycetidae</taxon>
        <taxon>Pleosporales</taxon>
        <taxon>Melanommataceae</taxon>
        <taxon>Melanomma</taxon>
    </lineage>
</organism>
<name>A0A6A6XT41_9PLEO</name>
<feature type="compositionally biased region" description="Low complexity" evidence="5">
    <location>
        <begin position="127"/>
        <end position="144"/>
    </location>
</feature>
<dbReference type="PANTHER" id="PTHR15549:SF26">
    <property type="entry name" value="AXIAL BUDDING PATTERN PROTEIN 2-RELATED"/>
    <property type="match status" value="1"/>
</dbReference>
<evidence type="ECO:0000256" key="6">
    <source>
        <dbReference type="SAM" id="Phobius"/>
    </source>
</evidence>
<dbReference type="InterPro" id="IPR051694">
    <property type="entry name" value="Immunoregulatory_rcpt-like"/>
</dbReference>
<evidence type="ECO:0000256" key="1">
    <source>
        <dbReference type="ARBA" id="ARBA00004167"/>
    </source>
</evidence>
<dbReference type="EMBL" id="MU001759">
    <property type="protein sequence ID" value="KAF2799746.1"/>
    <property type="molecule type" value="Genomic_DNA"/>
</dbReference>
<dbReference type="Proteomes" id="UP000799757">
    <property type="component" value="Unassembled WGS sequence"/>
</dbReference>
<gene>
    <name evidence="7" type="ORF">K505DRAFT_370787</name>
</gene>
<dbReference type="GO" id="GO:0016020">
    <property type="term" value="C:membrane"/>
    <property type="evidence" value="ECO:0007669"/>
    <property type="project" value="UniProtKB-SubCell"/>
</dbReference>
<feature type="compositionally biased region" description="Polar residues" evidence="5">
    <location>
        <begin position="189"/>
        <end position="199"/>
    </location>
</feature>
<protein>
    <submittedName>
        <fullName evidence="7">Uncharacterized protein</fullName>
    </submittedName>
</protein>
<dbReference type="AlphaFoldDB" id="A0A6A6XT41"/>
<evidence type="ECO:0000256" key="4">
    <source>
        <dbReference type="ARBA" id="ARBA00023136"/>
    </source>
</evidence>
<comment type="subcellular location">
    <subcellularLocation>
        <location evidence="1">Membrane</location>
        <topology evidence="1">Single-pass membrane protein</topology>
    </subcellularLocation>
</comment>
<feature type="transmembrane region" description="Helical" evidence="6">
    <location>
        <begin position="152"/>
        <end position="177"/>
    </location>
</feature>
<evidence type="ECO:0000313" key="7">
    <source>
        <dbReference type="EMBL" id="KAF2799746.1"/>
    </source>
</evidence>
<feature type="compositionally biased region" description="Polar residues" evidence="5">
    <location>
        <begin position="322"/>
        <end position="334"/>
    </location>
</feature>
<feature type="compositionally biased region" description="Polar residues" evidence="5">
    <location>
        <begin position="288"/>
        <end position="301"/>
    </location>
</feature>
<evidence type="ECO:0000256" key="3">
    <source>
        <dbReference type="ARBA" id="ARBA00022989"/>
    </source>
</evidence>
<evidence type="ECO:0000313" key="8">
    <source>
        <dbReference type="Proteomes" id="UP000799757"/>
    </source>
</evidence>
<proteinExistence type="predicted"/>
<evidence type="ECO:0000256" key="2">
    <source>
        <dbReference type="ARBA" id="ARBA00022692"/>
    </source>
</evidence>
<feature type="compositionally biased region" description="Low complexity" evidence="5">
    <location>
        <begin position="265"/>
        <end position="281"/>
    </location>
</feature>
<feature type="compositionally biased region" description="Basic and acidic residues" evidence="5">
    <location>
        <begin position="200"/>
        <end position="209"/>
    </location>
</feature>
<feature type="compositionally biased region" description="Basic and acidic residues" evidence="5">
    <location>
        <begin position="339"/>
        <end position="353"/>
    </location>
</feature>
<keyword evidence="8" id="KW-1185">Reference proteome</keyword>
<dbReference type="CDD" id="cd12087">
    <property type="entry name" value="TM_EGFR-like"/>
    <property type="match status" value="1"/>
</dbReference>
<sequence>MSLLQSSKRAEDKFIGSCPSGGEWYACGEGSKSNFVGCCATDPCSTGCSQGNIKPTSFDVGLNITYPDASCGTASDFYTCNSGTKTFWGCCKSNPCQQEQTCPTGDLVPAFMERKEQFIAYAGVSNTTSPSATTTGAANASPTGKPASTHTVAIIAGAVAGGLGIAAIIAVLIFFLCRRKNRKNKENSFESGPSETTPMTEKHDYRASTHTEAPPLYTSPNPNSYPPSPSFRPHYEAHSQDIQELPAEVISGTTKSSKPSRFSELPANLSPANSSNPNRASELPANLPPTNQRSPNLNNLSELPAEGPWMAELETPTPSPRPQQSAFVSESEQAVSGPKDARENADHGGSKPL</sequence>
<feature type="region of interest" description="Disordered" evidence="5">
    <location>
        <begin position="184"/>
        <end position="239"/>
    </location>
</feature>
<keyword evidence="2 6" id="KW-0812">Transmembrane</keyword>
<reference evidence="7" key="1">
    <citation type="journal article" date="2020" name="Stud. Mycol.">
        <title>101 Dothideomycetes genomes: a test case for predicting lifestyles and emergence of pathogens.</title>
        <authorList>
            <person name="Haridas S."/>
            <person name="Albert R."/>
            <person name="Binder M."/>
            <person name="Bloem J."/>
            <person name="Labutti K."/>
            <person name="Salamov A."/>
            <person name="Andreopoulos B."/>
            <person name="Baker S."/>
            <person name="Barry K."/>
            <person name="Bills G."/>
            <person name="Bluhm B."/>
            <person name="Cannon C."/>
            <person name="Castanera R."/>
            <person name="Culley D."/>
            <person name="Daum C."/>
            <person name="Ezra D."/>
            <person name="Gonzalez J."/>
            <person name="Henrissat B."/>
            <person name="Kuo A."/>
            <person name="Liang C."/>
            <person name="Lipzen A."/>
            <person name="Lutzoni F."/>
            <person name="Magnuson J."/>
            <person name="Mondo S."/>
            <person name="Nolan M."/>
            <person name="Ohm R."/>
            <person name="Pangilinan J."/>
            <person name="Park H.-J."/>
            <person name="Ramirez L."/>
            <person name="Alfaro M."/>
            <person name="Sun H."/>
            <person name="Tritt A."/>
            <person name="Yoshinaga Y."/>
            <person name="Zwiers L.-H."/>
            <person name="Turgeon B."/>
            <person name="Goodwin S."/>
            <person name="Spatafora J."/>
            <person name="Crous P."/>
            <person name="Grigoriev I."/>
        </authorList>
    </citation>
    <scope>NUCLEOTIDE SEQUENCE</scope>
    <source>
        <strain evidence="7">CBS 109.77</strain>
    </source>
</reference>